<proteinExistence type="predicted"/>
<dbReference type="EMBL" id="VPFL01000009">
    <property type="protein sequence ID" value="TXF11924.1"/>
    <property type="molecule type" value="Genomic_DNA"/>
</dbReference>
<dbReference type="AlphaFoldDB" id="A0A5C7EXB0"/>
<sequence length="304" mass="33097">MAIITPALITSLRTGFSKAFKDALAATPTDWDKVATRVPSSNTSNTYGWLNQFPKLREWVGDRVVKDMAAHGYQITNKLYESTVGVKRTDIEDDNVGVYMPLFAEMGRAAKAHADELVFGLLAAGETTLCYDGQNFFDTDHPVYPNVDGTGTPTLVSNYNNGGASPGPAWYLLDASRALKPLIFQERTNPELEAMTATNDEGVFVRDEYRYGIRYRCNAGFGFWQLAYKSKAPLDQANFNAAVAAMMSISADGGRPMGVKPTHLVVPPSLRADALALIEAQTLAAGQSNPNYKAVEVIVSPWVA</sequence>
<dbReference type="RefSeq" id="WP_147799664.1">
    <property type="nucleotide sequence ID" value="NZ_VPFL01000009.1"/>
</dbReference>
<reference evidence="2 3" key="1">
    <citation type="submission" date="2019-08" db="EMBL/GenBank/DDBJ databases">
        <title>Pelomicrobium methylotrophicum gen. nov., sp. nov. a moderately thermophilic, facultatively anaerobic, lithoautotrophic and methylotrophic bacterium isolated from a terrestrial mud volcano.</title>
        <authorList>
            <person name="Slobodkina G.B."/>
            <person name="Merkel A.Y."/>
            <person name="Slobodkin A.I."/>
        </authorList>
    </citation>
    <scope>NUCLEOTIDE SEQUENCE [LARGE SCALE GENOMIC DNA]</scope>
    <source>
        <strain evidence="2 3">SM250</strain>
    </source>
</reference>
<evidence type="ECO:0000313" key="3">
    <source>
        <dbReference type="Proteomes" id="UP000321201"/>
    </source>
</evidence>
<dbReference type="InParanoid" id="A0A5C7EXB0"/>
<comment type="caution">
    <text evidence="2">The sequence shown here is derived from an EMBL/GenBank/DDBJ whole genome shotgun (WGS) entry which is preliminary data.</text>
</comment>
<keyword evidence="3" id="KW-1185">Reference proteome</keyword>
<gene>
    <name evidence="2" type="ORF">FR698_07940</name>
</gene>
<evidence type="ECO:0000313" key="2">
    <source>
        <dbReference type="EMBL" id="TXF11924.1"/>
    </source>
</evidence>
<dbReference type="Pfam" id="PF10124">
    <property type="entry name" value="Mu-like_gpT"/>
    <property type="match status" value="1"/>
</dbReference>
<dbReference type="OrthoDB" id="9804833at2"/>
<name>A0A5C7EXB0_9PROT</name>
<dbReference type="InterPro" id="IPR018774">
    <property type="entry name" value="Phage_Mu_GpT"/>
</dbReference>
<organism evidence="2 3">
    <name type="scientific">Pelomicrobium methylotrophicum</name>
    <dbReference type="NCBI Taxonomy" id="2602750"/>
    <lineage>
        <taxon>Bacteria</taxon>
        <taxon>Pseudomonadati</taxon>
        <taxon>Pseudomonadota</taxon>
        <taxon>Hydrogenophilia</taxon>
        <taxon>Hydrogenophilia incertae sedis</taxon>
        <taxon>Pelomicrobium</taxon>
    </lineage>
</organism>
<protein>
    <submittedName>
        <fullName evidence="2">Head protein</fullName>
    </submittedName>
</protein>
<dbReference type="Proteomes" id="UP000321201">
    <property type="component" value="Unassembled WGS sequence"/>
</dbReference>
<feature type="domain" description="Bacteriophage Mu GpT" evidence="1">
    <location>
        <begin position="10"/>
        <end position="303"/>
    </location>
</feature>
<evidence type="ECO:0000259" key="1">
    <source>
        <dbReference type="Pfam" id="PF10124"/>
    </source>
</evidence>
<accession>A0A5C7EXB0</accession>